<dbReference type="Proteomes" id="UP000072189">
    <property type="component" value="Unassembled WGS sequence"/>
</dbReference>
<gene>
    <name evidence="3" type="ORF">RSA3_14195</name>
</gene>
<feature type="region of interest" description="Disordered" evidence="1">
    <location>
        <begin position="1"/>
        <end position="54"/>
    </location>
</feature>
<dbReference type="SUPFAM" id="SSF54106">
    <property type="entry name" value="LysM domain"/>
    <property type="match status" value="1"/>
</dbReference>
<dbReference type="Pfam" id="PF01476">
    <property type="entry name" value="LysM"/>
    <property type="match status" value="1"/>
</dbReference>
<organism evidence="3 4">
    <name type="scientific">Microbacterium testaceum</name>
    <name type="common">Aureobacterium testaceum</name>
    <name type="synonym">Brevibacterium testaceum</name>
    <dbReference type="NCBI Taxonomy" id="2033"/>
    <lineage>
        <taxon>Bacteria</taxon>
        <taxon>Bacillati</taxon>
        <taxon>Actinomycetota</taxon>
        <taxon>Actinomycetes</taxon>
        <taxon>Micrococcales</taxon>
        <taxon>Microbacteriaceae</taxon>
        <taxon>Microbacterium</taxon>
    </lineage>
</organism>
<protein>
    <recommendedName>
        <fullName evidence="2">LysM domain-containing protein</fullName>
    </recommendedName>
</protein>
<dbReference type="RefSeq" id="WP_058614778.1">
    <property type="nucleotide sequence ID" value="NZ_LDRV01000093.1"/>
</dbReference>
<feature type="compositionally biased region" description="Polar residues" evidence="1">
    <location>
        <begin position="1"/>
        <end position="11"/>
    </location>
</feature>
<evidence type="ECO:0000313" key="4">
    <source>
        <dbReference type="Proteomes" id="UP000072189"/>
    </source>
</evidence>
<dbReference type="InterPro" id="IPR018392">
    <property type="entry name" value="LysM"/>
</dbReference>
<feature type="domain" description="LysM" evidence="2">
    <location>
        <begin position="46"/>
        <end position="90"/>
    </location>
</feature>
<dbReference type="EMBL" id="LDRV01000093">
    <property type="protein sequence ID" value="KTS09048.1"/>
    <property type="molecule type" value="Genomic_DNA"/>
</dbReference>
<evidence type="ECO:0000313" key="3">
    <source>
        <dbReference type="EMBL" id="KTS09048.1"/>
    </source>
</evidence>
<dbReference type="CDD" id="cd00118">
    <property type="entry name" value="LysM"/>
    <property type="match status" value="1"/>
</dbReference>
<comment type="caution">
    <text evidence="3">The sequence shown here is derived from an EMBL/GenBank/DDBJ whole genome shotgun (WGS) entry which is preliminary data.</text>
</comment>
<dbReference type="Gene3D" id="3.10.350.10">
    <property type="entry name" value="LysM domain"/>
    <property type="match status" value="1"/>
</dbReference>
<sequence length="91" mass="9702">MSESTKQTATADQAPAASTPAPKTATARQAPDPGAERPEGAPEPEPAHTVAKGETLEKIAEKLKTTPGELQRVNAIKRPELIWPGMELRLH</sequence>
<name>A0A147F4P7_MICTE</name>
<evidence type="ECO:0000256" key="1">
    <source>
        <dbReference type="SAM" id="MobiDB-lite"/>
    </source>
</evidence>
<dbReference type="PATRIC" id="fig|2033.7.peg.3675"/>
<proteinExistence type="predicted"/>
<dbReference type="SMART" id="SM00257">
    <property type="entry name" value="LysM"/>
    <property type="match status" value="1"/>
</dbReference>
<dbReference type="InterPro" id="IPR036779">
    <property type="entry name" value="LysM_dom_sf"/>
</dbReference>
<dbReference type="AlphaFoldDB" id="A0A147F4P7"/>
<accession>A0A147F4P7</accession>
<dbReference type="PROSITE" id="PS51782">
    <property type="entry name" value="LYSM"/>
    <property type="match status" value="1"/>
</dbReference>
<reference evidence="3 4" key="1">
    <citation type="journal article" date="2016" name="Front. Microbiol.">
        <title>Genomic Resource of Rice Seed Associated Bacteria.</title>
        <authorList>
            <person name="Midha S."/>
            <person name="Bansal K."/>
            <person name="Sharma S."/>
            <person name="Kumar N."/>
            <person name="Patil P.P."/>
            <person name="Chaudhry V."/>
            <person name="Patil P.B."/>
        </authorList>
    </citation>
    <scope>NUCLEOTIDE SEQUENCE [LARGE SCALE GENOMIC DNA]</scope>
    <source>
        <strain evidence="3 4">RSA3</strain>
    </source>
</reference>
<feature type="compositionally biased region" description="Low complexity" evidence="1">
    <location>
        <begin position="14"/>
        <end position="33"/>
    </location>
</feature>
<evidence type="ECO:0000259" key="2">
    <source>
        <dbReference type="PROSITE" id="PS51782"/>
    </source>
</evidence>